<dbReference type="Gene3D" id="1.20.58.1520">
    <property type="match status" value="1"/>
</dbReference>
<proteinExistence type="inferred from homology"/>
<dbReference type="GO" id="GO:0000226">
    <property type="term" value="P:microtubule cytoskeleton organization"/>
    <property type="evidence" value="ECO:0007669"/>
    <property type="project" value="InterPro"/>
</dbReference>
<protein>
    <submittedName>
        <fullName evidence="5">Uncharacterized protein</fullName>
    </submittedName>
</protein>
<feature type="coiled-coil region" evidence="3">
    <location>
        <begin position="119"/>
        <end position="146"/>
    </location>
</feature>
<keyword evidence="2" id="KW-0493">Microtubule</keyword>
<dbReference type="PANTHER" id="PTHR19321">
    <property type="entry name" value="PROTEIN REGULATOR OF CYTOKINESIS 1 PRC1-RELATED"/>
    <property type="match status" value="1"/>
</dbReference>
<gene>
    <name evidence="5" type="ORF">Syun_019463</name>
</gene>
<dbReference type="InterPro" id="IPR007145">
    <property type="entry name" value="MAP65_Ase1_PRC1"/>
</dbReference>
<evidence type="ECO:0000256" key="4">
    <source>
        <dbReference type="SAM" id="MobiDB-lite"/>
    </source>
</evidence>
<organism evidence="5 6">
    <name type="scientific">Stephania yunnanensis</name>
    <dbReference type="NCBI Taxonomy" id="152371"/>
    <lineage>
        <taxon>Eukaryota</taxon>
        <taxon>Viridiplantae</taxon>
        <taxon>Streptophyta</taxon>
        <taxon>Embryophyta</taxon>
        <taxon>Tracheophyta</taxon>
        <taxon>Spermatophyta</taxon>
        <taxon>Magnoliopsida</taxon>
        <taxon>Ranunculales</taxon>
        <taxon>Menispermaceae</taxon>
        <taxon>Menispermoideae</taxon>
        <taxon>Cissampelideae</taxon>
        <taxon>Stephania</taxon>
    </lineage>
</organism>
<evidence type="ECO:0000313" key="5">
    <source>
        <dbReference type="EMBL" id="KAK9121846.1"/>
    </source>
</evidence>
<feature type="compositionally biased region" description="Basic and acidic residues" evidence="4">
    <location>
        <begin position="209"/>
        <end position="248"/>
    </location>
</feature>
<evidence type="ECO:0000256" key="3">
    <source>
        <dbReference type="SAM" id="Coils"/>
    </source>
</evidence>
<keyword evidence="3" id="KW-0175">Coiled coil</keyword>
<dbReference type="GO" id="GO:0008017">
    <property type="term" value="F:microtubule binding"/>
    <property type="evidence" value="ECO:0007669"/>
    <property type="project" value="InterPro"/>
</dbReference>
<keyword evidence="6" id="KW-1185">Reference proteome</keyword>
<dbReference type="Pfam" id="PF03999">
    <property type="entry name" value="MAP65_ASE1"/>
    <property type="match status" value="1"/>
</dbReference>
<dbReference type="GO" id="GO:0005737">
    <property type="term" value="C:cytoplasm"/>
    <property type="evidence" value="ECO:0007669"/>
    <property type="project" value="TreeGrafter"/>
</dbReference>
<evidence type="ECO:0000313" key="6">
    <source>
        <dbReference type="Proteomes" id="UP001420932"/>
    </source>
</evidence>
<dbReference type="GO" id="GO:0005819">
    <property type="term" value="C:spindle"/>
    <property type="evidence" value="ECO:0007669"/>
    <property type="project" value="TreeGrafter"/>
</dbReference>
<evidence type="ECO:0000256" key="1">
    <source>
        <dbReference type="ARBA" id="ARBA00006187"/>
    </source>
</evidence>
<dbReference type="GO" id="GO:0005874">
    <property type="term" value="C:microtubule"/>
    <property type="evidence" value="ECO:0007669"/>
    <property type="project" value="UniProtKB-KW"/>
</dbReference>
<comment type="caution">
    <text evidence="5">The sequence shown here is derived from an EMBL/GenBank/DDBJ whole genome shotgun (WGS) entry which is preliminary data.</text>
</comment>
<evidence type="ECO:0000256" key="2">
    <source>
        <dbReference type="ARBA" id="ARBA00022701"/>
    </source>
</evidence>
<dbReference type="AlphaFoldDB" id="A0AAP0IWK0"/>
<feature type="region of interest" description="Disordered" evidence="4">
    <location>
        <begin position="148"/>
        <end position="262"/>
    </location>
</feature>
<dbReference type="EMBL" id="JBBNAF010000008">
    <property type="protein sequence ID" value="KAK9121846.1"/>
    <property type="molecule type" value="Genomic_DNA"/>
</dbReference>
<dbReference type="Proteomes" id="UP001420932">
    <property type="component" value="Unassembled WGS sequence"/>
</dbReference>
<feature type="compositionally biased region" description="Basic and acidic residues" evidence="4">
    <location>
        <begin position="184"/>
        <end position="197"/>
    </location>
</feature>
<feature type="compositionally biased region" description="Basic and acidic residues" evidence="4">
    <location>
        <begin position="165"/>
        <end position="175"/>
    </location>
</feature>
<comment type="similarity">
    <text evidence="1">Belongs to the MAP65/ASE1 family.</text>
</comment>
<reference evidence="5 6" key="1">
    <citation type="submission" date="2024-01" db="EMBL/GenBank/DDBJ databases">
        <title>Genome assemblies of Stephania.</title>
        <authorList>
            <person name="Yang L."/>
        </authorList>
    </citation>
    <scope>NUCLEOTIDE SEQUENCE [LARGE SCALE GENOMIC DNA]</scope>
    <source>
        <strain evidence="5">YNDBR</strain>
        <tissue evidence="5">Leaf</tissue>
    </source>
</reference>
<name>A0AAP0IWK0_9MAGN</name>
<dbReference type="PANTHER" id="PTHR19321:SF3">
    <property type="entry name" value="65-KDA MICROTUBULE-ASSOCIATED PROTEIN 8"/>
    <property type="match status" value="1"/>
</dbReference>
<accession>A0AAP0IWK0</accession>
<sequence length="262" mass="30407">MLSRVRFLCRSRAVVLSNPPTGSSSSPCSLSLSRYLCRSRIFDPAQPIGLDFTVQGVNDENRYSVSRGAHRNLKRAERSRIAVNKIPALVDSLIAKTRSWEDERRKVFLYDEVPLLAMLEEYNLSRQEKEEEKQRQRKINLIAEKKSEVKDEPVGRGRCARSKYRAQDRTTASEHGEEDEQLGEGERTTEEPHDREIARRRRRTSWGRGRGEHDRERGNAREREHGKEDHPGVGEHDRERIRERESKPIQRGKKNQAVGVEE</sequence>